<feature type="domain" description="B30.2/SPRY" evidence="2">
    <location>
        <begin position="260"/>
        <end position="465"/>
    </location>
</feature>
<dbReference type="SMR" id="A0A015LBB2"/>
<dbReference type="InterPro" id="IPR013320">
    <property type="entry name" value="ConA-like_dom_sf"/>
</dbReference>
<evidence type="ECO:0000259" key="1">
    <source>
        <dbReference type="PROSITE" id="PS50097"/>
    </source>
</evidence>
<accession>A0A015LBB2</accession>
<dbReference type="PANTHER" id="PTHR24413">
    <property type="entry name" value="SPECKLE-TYPE POZ PROTEIN"/>
    <property type="match status" value="1"/>
</dbReference>
<dbReference type="SUPFAM" id="SSF54695">
    <property type="entry name" value="POZ domain"/>
    <property type="match status" value="1"/>
</dbReference>
<evidence type="ECO:0008006" key="5">
    <source>
        <dbReference type="Google" id="ProtNLM"/>
    </source>
</evidence>
<dbReference type="SMART" id="SM00225">
    <property type="entry name" value="BTB"/>
    <property type="match status" value="1"/>
</dbReference>
<dbReference type="SUPFAM" id="SSF49899">
    <property type="entry name" value="Concanavalin A-like lectins/glucanases"/>
    <property type="match status" value="1"/>
</dbReference>
<dbReference type="CDD" id="cd11709">
    <property type="entry name" value="SPRY"/>
    <property type="match status" value="1"/>
</dbReference>
<dbReference type="Pfam" id="PF00622">
    <property type="entry name" value="SPRY"/>
    <property type="match status" value="1"/>
</dbReference>
<name>A0A015LBB2_RHIIW</name>
<dbReference type="PROSITE" id="PS50188">
    <property type="entry name" value="B302_SPRY"/>
    <property type="match status" value="1"/>
</dbReference>
<keyword evidence="4" id="KW-1185">Reference proteome</keyword>
<dbReference type="OrthoDB" id="6359816at2759"/>
<dbReference type="EMBL" id="JEMT01016778">
    <property type="protein sequence ID" value="EXX69821.1"/>
    <property type="molecule type" value="Genomic_DNA"/>
</dbReference>
<reference evidence="3 4" key="1">
    <citation type="submission" date="2014-02" db="EMBL/GenBank/DDBJ databases">
        <title>Single nucleus genome sequencing reveals high similarity among nuclei of an endomycorrhizal fungus.</title>
        <authorList>
            <person name="Lin K."/>
            <person name="Geurts R."/>
            <person name="Zhang Z."/>
            <person name="Limpens E."/>
            <person name="Saunders D.G."/>
            <person name="Mu D."/>
            <person name="Pang E."/>
            <person name="Cao H."/>
            <person name="Cha H."/>
            <person name="Lin T."/>
            <person name="Zhou Q."/>
            <person name="Shang Y."/>
            <person name="Li Y."/>
            <person name="Ivanov S."/>
            <person name="Sharma T."/>
            <person name="Velzen R.V."/>
            <person name="Ruijter N.D."/>
            <person name="Aanen D.K."/>
            <person name="Win J."/>
            <person name="Kamoun S."/>
            <person name="Bisseling T."/>
            <person name="Huang S."/>
        </authorList>
    </citation>
    <scope>NUCLEOTIDE SEQUENCE [LARGE SCALE GENOMIC DNA]</scope>
    <source>
        <strain evidence="4">DAOM197198w</strain>
    </source>
</reference>
<dbReference type="Proteomes" id="UP000022910">
    <property type="component" value="Unassembled WGS sequence"/>
</dbReference>
<dbReference type="InterPro" id="IPR003877">
    <property type="entry name" value="SPRY_dom"/>
</dbReference>
<dbReference type="InterPro" id="IPR043136">
    <property type="entry name" value="B30.2/SPRY_sf"/>
</dbReference>
<dbReference type="AlphaFoldDB" id="A0A015LBB2"/>
<dbReference type="Gene3D" id="2.60.120.920">
    <property type="match status" value="1"/>
</dbReference>
<evidence type="ECO:0000313" key="3">
    <source>
        <dbReference type="EMBL" id="EXX69821.1"/>
    </source>
</evidence>
<organism evidence="3 4">
    <name type="scientific">Rhizophagus irregularis (strain DAOM 197198w)</name>
    <name type="common">Glomus intraradices</name>
    <dbReference type="NCBI Taxonomy" id="1432141"/>
    <lineage>
        <taxon>Eukaryota</taxon>
        <taxon>Fungi</taxon>
        <taxon>Fungi incertae sedis</taxon>
        <taxon>Mucoromycota</taxon>
        <taxon>Glomeromycotina</taxon>
        <taxon>Glomeromycetes</taxon>
        <taxon>Glomerales</taxon>
        <taxon>Glomeraceae</taxon>
        <taxon>Rhizophagus</taxon>
    </lineage>
</organism>
<gene>
    <name evidence="3" type="ORF">RirG_092920</name>
</gene>
<evidence type="ECO:0000259" key="2">
    <source>
        <dbReference type="PROSITE" id="PS50188"/>
    </source>
</evidence>
<dbReference type="InterPro" id="IPR011333">
    <property type="entry name" value="SKP1/BTB/POZ_sf"/>
</dbReference>
<feature type="domain" description="BTB" evidence="1">
    <location>
        <begin position="17"/>
        <end position="85"/>
    </location>
</feature>
<dbReference type="InterPro" id="IPR001870">
    <property type="entry name" value="B30.2/SPRY"/>
</dbReference>
<evidence type="ECO:0000313" key="4">
    <source>
        <dbReference type="Proteomes" id="UP000022910"/>
    </source>
</evidence>
<dbReference type="HOGENOM" id="CLU_027011_1_0_1"/>
<protein>
    <recommendedName>
        <fullName evidence="5">BTB domain-containing protein</fullName>
    </recommendedName>
</protein>
<sequence length="465" mass="53949">MSLSSDLMCILQDPSLSDIKIKGNDGEEINAHRLILVARSEVFKRMLLSEMKESTQDVIEFQEFSSKALQVIVEFFYTGKVSKKTLKPEIVFEALCCADYFLLGVLMLHIIRFVKNNMEDKMNILSKILSRILESSCRELANIICDLIDLVSLKSIDYHNLSSKALEYILLYNQEEETNMFSLSSGYDLFRYITCWAASEISEEVLAFYELYLPSSETVRILDSSDTQKWDRNIPFKEELHIKYRSEIVTKTSTLLNYVNLEVIHPLVFSNELIKDLVDSNILTEVYRKQALLAGNYFSMLKNAFKWKVKRYRQLENPFIFDSQSNTHEWVRTKFPFSGQDIVEWDIVVERMCKSFWVGICADNGFNVNNNSWLGQHSYGWVLGSNGFICHHKKDKDPFKNKYGQKFNEKSRITVRLNMGERTCSFTIDGTRYPIAFRDLPDEVYPAVSLMLPGVARIEPLFGRT</sequence>
<dbReference type="PROSITE" id="PS50097">
    <property type="entry name" value="BTB"/>
    <property type="match status" value="1"/>
</dbReference>
<dbReference type="Gene3D" id="3.30.710.10">
    <property type="entry name" value="Potassium Channel Kv1.1, Chain A"/>
    <property type="match status" value="1"/>
</dbReference>
<dbReference type="InterPro" id="IPR000210">
    <property type="entry name" value="BTB/POZ_dom"/>
</dbReference>
<dbReference type="CDD" id="cd18186">
    <property type="entry name" value="BTB_POZ_ZBTB_KLHL-like"/>
    <property type="match status" value="1"/>
</dbReference>
<comment type="caution">
    <text evidence="3">The sequence shown here is derived from an EMBL/GenBank/DDBJ whole genome shotgun (WGS) entry which is preliminary data.</text>
</comment>
<dbReference type="Pfam" id="PF00651">
    <property type="entry name" value="BTB"/>
    <property type="match status" value="1"/>
</dbReference>
<dbReference type="SMART" id="SM00449">
    <property type="entry name" value="SPRY"/>
    <property type="match status" value="1"/>
</dbReference>
<proteinExistence type="predicted"/>